<gene>
    <name evidence="3" type="ORF">HDK90DRAFT_305090</name>
</gene>
<evidence type="ECO:0000313" key="3">
    <source>
        <dbReference type="EMBL" id="KAK8232314.1"/>
    </source>
</evidence>
<reference evidence="3 4" key="1">
    <citation type="submission" date="2024-04" db="EMBL/GenBank/DDBJ databases">
        <title>Phyllosticta paracitricarpa is synonymous to the EU quarantine fungus P. citricarpa based on phylogenomic analyses.</title>
        <authorList>
            <consortium name="Lawrence Berkeley National Laboratory"/>
            <person name="Van Ingen-Buijs V.A."/>
            <person name="Van Westerhoven A.C."/>
            <person name="Haridas S."/>
            <person name="Skiadas P."/>
            <person name="Martin F."/>
            <person name="Groenewald J.Z."/>
            <person name="Crous P.W."/>
            <person name="Seidl M.F."/>
        </authorList>
    </citation>
    <scope>NUCLEOTIDE SEQUENCE [LARGE SCALE GENOMIC DNA]</scope>
    <source>
        <strain evidence="3 4">CBS 123374</strain>
    </source>
</reference>
<comment type="caution">
    <text evidence="3">The sequence shown here is derived from an EMBL/GenBank/DDBJ whole genome shotgun (WGS) entry which is preliminary data.</text>
</comment>
<accession>A0ABR1YKK0</accession>
<keyword evidence="2" id="KW-1133">Transmembrane helix</keyword>
<evidence type="ECO:0000313" key="4">
    <source>
        <dbReference type="Proteomes" id="UP001492380"/>
    </source>
</evidence>
<feature type="transmembrane region" description="Helical" evidence="2">
    <location>
        <begin position="195"/>
        <end position="218"/>
    </location>
</feature>
<organism evidence="3 4">
    <name type="scientific">Phyllosticta capitalensis</name>
    <dbReference type="NCBI Taxonomy" id="121624"/>
    <lineage>
        <taxon>Eukaryota</taxon>
        <taxon>Fungi</taxon>
        <taxon>Dikarya</taxon>
        <taxon>Ascomycota</taxon>
        <taxon>Pezizomycotina</taxon>
        <taxon>Dothideomycetes</taxon>
        <taxon>Dothideomycetes incertae sedis</taxon>
        <taxon>Botryosphaeriales</taxon>
        <taxon>Phyllostictaceae</taxon>
        <taxon>Phyllosticta</taxon>
    </lineage>
</organism>
<evidence type="ECO:0000256" key="2">
    <source>
        <dbReference type="SAM" id="Phobius"/>
    </source>
</evidence>
<name>A0ABR1YKK0_9PEZI</name>
<dbReference type="Proteomes" id="UP001492380">
    <property type="component" value="Unassembled WGS sequence"/>
</dbReference>
<keyword evidence="4" id="KW-1185">Reference proteome</keyword>
<dbReference type="EMBL" id="JBBWRZ010000007">
    <property type="protein sequence ID" value="KAK8232314.1"/>
    <property type="molecule type" value="Genomic_DNA"/>
</dbReference>
<feature type="region of interest" description="Disordered" evidence="1">
    <location>
        <begin position="60"/>
        <end position="86"/>
    </location>
</feature>
<evidence type="ECO:0000256" key="1">
    <source>
        <dbReference type="SAM" id="MobiDB-lite"/>
    </source>
</evidence>
<keyword evidence="2" id="KW-0472">Membrane</keyword>
<feature type="transmembrane region" description="Helical" evidence="2">
    <location>
        <begin position="164"/>
        <end position="183"/>
    </location>
</feature>
<proteinExistence type="predicted"/>
<sequence length="222" mass="24870">MERTCTLVRVQAVATDFVIQHNFLCGYKKAKVSTNQFSTQNKQSSLLLKTPKMVLVKNSTGRPVHQPQRHQVRDATANPQTTKIATQPPPFCPRSTVVGRSPKEQTYIPVPLYLELPNKRTNIPVPIYLEVPDTYCIKTTFRNIVGTLMWNFGFAALYNPPSTHAIASAVVVVIFLQYLDRVWCAYDGSNGAKRLCPSISLSLVYLHAGMLLLLYAYLGQLV</sequence>
<keyword evidence="2" id="KW-0812">Transmembrane</keyword>
<protein>
    <submittedName>
        <fullName evidence="3">Uncharacterized protein</fullName>
    </submittedName>
</protein>